<feature type="signal peptide" evidence="3">
    <location>
        <begin position="1"/>
        <end position="27"/>
    </location>
</feature>
<feature type="transmembrane region" description="Helical" evidence="2">
    <location>
        <begin position="311"/>
        <end position="334"/>
    </location>
</feature>
<reference evidence="4 5" key="2">
    <citation type="submission" date="2016-05" db="EMBL/GenBank/DDBJ databases">
        <title>Lineage-specific infection strategies underlie the spectrum of fungal disease in amphibians.</title>
        <authorList>
            <person name="Cuomo C.A."/>
            <person name="Farrer R.A."/>
            <person name="James T."/>
            <person name="Longcore J."/>
            <person name="Birren B."/>
        </authorList>
    </citation>
    <scope>NUCLEOTIDE SEQUENCE [LARGE SCALE GENOMIC DNA]</scope>
    <source>
        <strain evidence="4 5">JEL423</strain>
    </source>
</reference>
<keyword evidence="3" id="KW-0732">Signal</keyword>
<dbReference type="OrthoDB" id="10608951at2759"/>
<keyword evidence="2" id="KW-0472">Membrane</keyword>
<dbReference type="EMBL" id="DS022309">
    <property type="protein sequence ID" value="OAJ43197.1"/>
    <property type="molecule type" value="Genomic_DNA"/>
</dbReference>
<evidence type="ECO:0000256" key="3">
    <source>
        <dbReference type="SAM" id="SignalP"/>
    </source>
</evidence>
<protein>
    <submittedName>
        <fullName evidence="4">Uncharacterized protein</fullName>
    </submittedName>
</protein>
<keyword evidence="2" id="KW-1133">Transmembrane helix</keyword>
<keyword evidence="2" id="KW-0812">Transmembrane</keyword>
<dbReference type="AlphaFoldDB" id="A0A177WST2"/>
<accession>A0A177WST2</accession>
<feature type="region of interest" description="Disordered" evidence="1">
    <location>
        <begin position="418"/>
        <end position="471"/>
    </location>
</feature>
<evidence type="ECO:0000313" key="5">
    <source>
        <dbReference type="Proteomes" id="UP000077115"/>
    </source>
</evidence>
<name>A0A177WST2_BATDL</name>
<dbReference type="Proteomes" id="UP000077115">
    <property type="component" value="Unassembled WGS sequence"/>
</dbReference>
<evidence type="ECO:0000313" key="4">
    <source>
        <dbReference type="EMBL" id="OAJ43197.1"/>
    </source>
</evidence>
<reference evidence="4 5" key="1">
    <citation type="submission" date="2006-10" db="EMBL/GenBank/DDBJ databases">
        <title>The Genome Sequence of Batrachochytrium dendrobatidis JEL423.</title>
        <authorList>
            <consortium name="The Broad Institute Genome Sequencing Platform"/>
            <person name="Birren B."/>
            <person name="Lander E."/>
            <person name="Galagan J."/>
            <person name="Cuomo C."/>
            <person name="Devon K."/>
            <person name="Jaffe D."/>
            <person name="Butler J."/>
            <person name="Alvarez P."/>
            <person name="Gnerre S."/>
            <person name="Grabherr M."/>
            <person name="Kleber M."/>
            <person name="Mauceli E."/>
            <person name="Brockman W."/>
            <person name="Young S."/>
            <person name="LaButti K."/>
            <person name="Sykes S."/>
            <person name="DeCaprio D."/>
            <person name="Crawford M."/>
            <person name="Koehrsen M."/>
            <person name="Engels R."/>
            <person name="Montgomery P."/>
            <person name="Pearson M."/>
            <person name="Howarth C."/>
            <person name="Larson L."/>
            <person name="White J."/>
            <person name="O'Leary S."/>
            <person name="Kodira C."/>
            <person name="Zeng Q."/>
            <person name="Yandava C."/>
            <person name="Alvarado L."/>
            <person name="Longcore J."/>
            <person name="James T."/>
        </authorList>
    </citation>
    <scope>NUCLEOTIDE SEQUENCE [LARGE SCALE GENOMIC DNA]</scope>
    <source>
        <strain evidence="4 5">JEL423</strain>
    </source>
</reference>
<proteinExistence type="predicted"/>
<dbReference type="VEuPathDB" id="FungiDB:BDEG_26573"/>
<evidence type="ECO:0000256" key="1">
    <source>
        <dbReference type="SAM" id="MobiDB-lite"/>
    </source>
</evidence>
<feature type="compositionally biased region" description="Polar residues" evidence="1">
    <location>
        <begin position="418"/>
        <end position="436"/>
    </location>
</feature>
<feature type="chain" id="PRO_5008077843" evidence="3">
    <location>
        <begin position="28"/>
        <end position="558"/>
    </location>
</feature>
<feature type="region of interest" description="Disordered" evidence="1">
    <location>
        <begin position="341"/>
        <end position="362"/>
    </location>
</feature>
<organism evidence="4 5">
    <name type="scientific">Batrachochytrium dendrobatidis (strain JEL423)</name>
    <dbReference type="NCBI Taxonomy" id="403673"/>
    <lineage>
        <taxon>Eukaryota</taxon>
        <taxon>Fungi</taxon>
        <taxon>Fungi incertae sedis</taxon>
        <taxon>Chytridiomycota</taxon>
        <taxon>Chytridiomycota incertae sedis</taxon>
        <taxon>Chytridiomycetes</taxon>
        <taxon>Rhizophydiales</taxon>
        <taxon>Rhizophydiales incertae sedis</taxon>
        <taxon>Batrachochytrium</taxon>
    </lineage>
</organism>
<evidence type="ECO:0000256" key="2">
    <source>
        <dbReference type="SAM" id="Phobius"/>
    </source>
</evidence>
<sequence>MSCFHSEAILVAIRILIASMTFSLTHGQWIQTVTVPRCNNGSYIFPATSMMAENILPANIIGADPTCLVITPNLTAFNQFTTTGSISYMQCASSNCLPSTCISVSEIHDIATTPSPECGTYFHTLTMSKTLSPAALDATNTKSGVASFASALYASADISLDKPGFAGCQGSPSAGLVHYLFESCTQANATYWIKTVFTPIGQQTFTYNFCTSSGCDSGCFNVGRISKPAPPNRLSCVTGKHADIITTSATPLKDTSEYMRSNPSNIWPYSEINTTEPIDPSNPPMIYDGNATNLGKPDGLASNASSLSITVVSGIVIGCVLFICACATVAIVYIRRNKTGRANRDNPLKRQPKSIHPPTQLYESTRRYRNKSKNFLAIGRSKTLASFQTPRSAASPVALQHLSNAPLQSKTSYTNDAFYTNPSLPSNPAYSDSNALPSRLEKSPFRPSSIASSHLSPDLYTTPLTEPLPQLKPYQRNTDYVIPSTNTSQLSDGSSAAYGPVLHNSMYSYLTSPSSPPDLKPTLPHPVRGYLQSSQSGHIKPTLYDECIDYSEGTMSEF</sequence>
<gene>
    <name evidence="4" type="ORF">BDEG_26573</name>
</gene>